<keyword evidence="8" id="KW-1185">Reference proteome</keyword>
<feature type="transmembrane region" description="Helical" evidence="6">
    <location>
        <begin position="42"/>
        <end position="62"/>
    </location>
</feature>
<feature type="transmembrane region" description="Helical" evidence="6">
    <location>
        <begin position="9"/>
        <end position="30"/>
    </location>
</feature>
<evidence type="ECO:0000313" key="8">
    <source>
        <dbReference type="Proteomes" id="UP000051790"/>
    </source>
</evidence>
<dbReference type="Proteomes" id="UP000051790">
    <property type="component" value="Unassembled WGS sequence"/>
</dbReference>
<dbReference type="GO" id="GO:0015297">
    <property type="term" value="F:antiporter activity"/>
    <property type="evidence" value="ECO:0007669"/>
    <property type="project" value="InterPro"/>
</dbReference>
<evidence type="ECO:0000256" key="6">
    <source>
        <dbReference type="SAM" id="Phobius"/>
    </source>
</evidence>
<feature type="transmembrane region" description="Helical" evidence="6">
    <location>
        <begin position="157"/>
        <end position="180"/>
    </location>
</feature>
<dbReference type="NCBIfam" id="TIGR00797">
    <property type="entry name" value="matE"/>
    <property type="match status" value="1"/>
</dbReference>
<feature type="transmembrane region" description="Helical" evidence="6">
    <location>
        <begin position="297"/>
        <end position="318"/>
    </location>
</feature>
<reference evidence="7 8" key="1">
    <citation type="journal article" date="2015" name="Genome Announc.">
        <title>Expanding the biotechnology potential of lactobacilli through comparative genomics of 213 strains and associated genera.</title>
        <authorList>
            <person name="Sun Z."/>
            <person name="Harris H.M."/>
            <person name="McCann A."/>
            <person name="Guo C."/>
            <person name="Argimon S."/>
            <person name="Zhang W."/>
            <person name="Yang X."/>
            <person name="Jeffery I.B."/>
            <person name="Cooney J.C."/>
            <person name="Kagawa T.F."/>
            <person name="Liu W."/>
            <person name="Song Y."/>
            <person name="Salvetti E."/>
            <person name="Wrobel A."/>
            <person name="Rasinkangas P."/>
            <person name="Parkhill J."/>
            <person name="Rea M.C."/>
            <person name="O'Sullivan O."/>
            <person name="Ritari J."/>
            <person name="Douillard F.P."/>
            <person name="Paul Ross R."/>
            <person name="Yang R."/>
            <person name="Briner A.E."/>
            <person name="Felis G.E."/>
            <person name="de Vos W.M."/>
            <person name="Barrangou R."/>
            <person name="Klaenhammer T.R."/>
            <person name="Caufield P.W."/>
            <person name="Cui Y."/>
            <person name="Zhang H."/>
            <person name="O'Toole P.W."/>
        </authorList>
    </citation>
    <scope>NUCLEOTIDE SEQUENCE [LARGE SCALE GENOMIC DNA]</scope>
    <source>
        <strain evidence="7 8">DSM 13343</strain>
    </source>
</reference>
<feature type="transmembrane region" description="Helical" evidence="6">
    <location>
        <begin position="74"/>
        <end position="95"/>
    </location>
</feature>
<comment type="caution">
    <text evidence="7">The sequence shown here is derived from an EMBL/GenBank/DDBJ whole genome shotgun (WGS) entry which is preliminary data.</text>
</comment>
<evidence type="ECO:0000256" key="5">
    <source>
        <dbReference type="ARBA" id="ARBA00031636"/>
    </source>
</evidence>
<dbReference type="Pfam" id="PF01554">
    <property type="entry name" value="MatE"/>
    <property type="match status" value="2"/>
</dbReference>
<organism evidence="7 8">
    <name type="scientific">Lacticaseibacillus manihotivorans DSM 13343 = JCM 12514</name>
    <dbReference type="NCBI Taxonomy" id="1423769"/>
    <lineage>
        <taxon>Bacteria</taxon>
        <taxon>Bacillati</taxon>
        <taxon>Bacillota</taxon>
        <taxon>Bacilli</taxon>
        <taxon>Lactobacillales</taxon>
        <taxon>Lactobacillaceae</taxon>
        <taxon>Lacticaseibacillus</taxon>
    </lineage>
</organism>
<dbReference type="AlphaFoldDB" id="A0A0R1QLL7"/>
<name>A0A0R1QLL7_9LACO</name>
<evidence type="ECO:0000313" key="7">
    <source>
        <dbReference type="EMBL" id="KRL41939.1"/>
    </source>
</evidence>
<feature type="transmembrane region" description="Helical" evidence="6">
    <location>
        <begin position="396"/>
        <end position="420"/>
    </location>
</feature>
<evidence type="ECO:0000256" key="4">
    <source>
        <dbReference type="ARBA" id="ARBA00022448"/>
    </source>
</evidence>
<evidence type="ECO:0000256" key="2">
    <source>
        <dbReference type="ARBA" id="ARBA00010199"/>
    </source>
</evidence>
<proteinExistence type="inferred from homology"/>
<keyword evidence="6" id="KW-0472">Membrane</keyword>
<dbReference type="PATRIC" id="fig|1423769.4.peg.2232"/>
<feature type="transmembrane region" description="Helical" evidence="6">
    <location>
        <begin position="370"/>
        <end position="390"/>
    </location>
</feature>
<comment type="similarity">
    <text evidence="2">Belongs to the multi antimicrobial extrusion (MATE) (TC 2.A.66.1) family.</text>
</comment>
<evidence type="ECO:0000256" key="3">
    <source>
        <dbReference type="ARBA" id="ARBA00020268"/>
    </source>
</evidence>
<comment type="function">
    <text evidence="1">Multidrug efflux pump.</text>
</comment>
<accession>A0A0R1QLL7</accession>
<dbReference type="EMBL" id="AZEU01000239">
    <property type="protein sequence ID" value="KRL41939.1"/>
    <property type="molecule type" value="Genomic_DNA"/>
</dbReference>
<keyword evidence="4" id="KW-0813">Transport</keyword>
<keyword evidence="6" id="KW-1133">Transmembrane helix</keyword>
<feature type="transmembrane region" description="Helical" evidence="6">
    <location>
        <begin position="115"/>
        <end position="136"/>
    </location>
</feature>
<feature type="transmembrane region" description="Helical" evidence="6">
    <location>
        <begin position="240"/>
        <end position="260"/>
    </location>
</feature>
<gene>
    <name evidence="7" type="ORF">FD01_GL002075</name>
</gene>
<evidence type="ECO:0000256" key="1">
    <source>
        <dbReference type="ARBA" id="ARBA00003408"/>
    </source>
</evidence>
<protein>
    <recommendedName>
        <fullName evidence="3">Probable multidrug resistance protein NorM</fullName>
    </recommendedName>
    <alternativeName>
        <fullName evidence="5">Multidrug-efflux transporter</fullName>
    </alternativeName>
</protein>
<dbReference type="PANTHER" id="PTHR43298">
    <property type="entry name" value="MULTIDRUG RESISTANCE PROTEIN NORM-RELATED"/>
    <property type="match status" value="1"/>
</dbReference>
<dbReference type="InterPro" id="IPR002528">
    <property type="entry name" value="MATE_fam"/>
</dbReference>
<dbReference type="GO" id="GO:0005886">
    <property type="term" value="C:plasma membrane"/>
    <property type="evidence" value="ECO:0007669"/>
    <property type="project" value="TreeGrafter"/>
</dbReference>
<dbReference type="InterPro" id="IPR050222">
    <property type="entry name" value="MATE_MdtK"/>
</dbReference>
<sequence length="431" mass="47060">MFLQFTDQFFLISFNFLNTAMIASSGQSAISAVNIVGSINVLLIQIFVAVGLGGTVLIAQYFGGKQLKILGQVVNGTLFGAILTGLGLAVIFGILHTPILQLLFGAAAPKVMDDAKIYMLGVLASYPFEATVEGTNGCLRGIGRTKNSLILSSTMNGLYLIFNLVFITWLHLGIVGMIIALNLSRWLAAAFAVWMLSTHRDLFALRMQTLRHVDFKMIRRVLTVAVPFAAESFFFNGGKIIIQMMIVGLGTSVIVTNAIANSWTQLSEIIPTALEVALVPIVGQCIGRRNIDDAKKLTKSFLGLGIVAFVLVDGILMLSFNRGIQLFSPAADIVGDIFHIYVIFAVMHILVWSFSFVLPSALRAAGDGKFTTYVSLLTMWLFRVVGGYVFGVRLGYGLIGITVVMTLEWAIRGVIFVIRFRGARWLTKRLI</sequence>
<dbReference type="GO" id="GO:0042910">
    <property type="term" value="F:xenobiotic transmembrane transporter activity"/>
    <property type="evidence" value="ECO:0007669"/>
    <property type="project" value="InterPro"/>
</dbReference>
<feature type="transmembrane region" description="Helical" evidence="6">
    <location>
        <begin position="338"/>
        <end position="358"/>
    </location>
</feature>
<dbReference type="PANTHER" id="PTHR43298:SF2">
    <property type="entry name" value="FMN_FAD EXPORTER YEEO-RELATED"/>
    <property type="match status" value="1"/>
</dbReference>
<feature type="transmembrane region" description="Helical" evidence="6">
    <location>
        <begin position="217"/>
        <end position="234"/>
    </location>
</feature>
<keyword evidence="6" id="KW-0812">Transmembrane</keyword>